<dbReference type="SUPFAM" id="SSF54593">
    <property type="entry name" value="Glyoxalase/Bleomycin resistance protein/Dihydroxybiphenyl dioxygenase"/>
    <property type="match status" value="1"/>
</dbReference>
<dbReference type="InterPro" id="IPR009725">
    <property type="entry name" value="3_dmu_93_MTrfase"/>
</dbReference>
<dbReference type="InParanoid" id="A0A2S8STK6"/>
<dbReference type="EMBL" id="NIGF01000007">
    <property type="protein sequence ID" value="PQV64131.1"/>
    <property type="molecule type" value="Genomic_DNA"/>
</dbReference>
<feature type="domain" description="PhnB-like" evidence="1">
    <location>
        <begin position="2"/>
        <end position="116"/>
    </location>
</feature>
<dbReference type="PIRSF" id="PIRSF021700">
    <property type="entry name" value="3_dmu_93_MTrfase"/>
    <property type="match status" value="1"/>
</dbReference>
<comment type="caution">
    <text evidence="2">The sequence shown here is derived from an EMBL/GenBank/DDBJ whole genome shotgun (WGS) entry which is preliminary data.</text>
</comment>
<evidence type="ECO:0000259" key="1">
    <source>
        <dbReference type="Pfam" id="PF06983"/>
    </source>
</evidence>
<organism evidence="2 3">
    <name type="scientific">Abditibacterium utsteinense</name>
    <dbReference type="NCBI Taxonomy" id="1960156"/>
    <lineage>
        <taxon>Bacteria</taxon>
        <taxon>Pseudomonadati</taxon>
        <taxon>Abditibacteriota</taxon>
        <taxon>Abditibacteriia</taxon>
        <taxon>Abditibacteriales</taxon>
        <taxon>Abditibacteriaceae</taxon>
        <taxon>Abditibacterium</taxon>
    </lineage>
</organism>
<name>A0A2S8STK6_9BACT</name>
<accession>A0A2S8STK6</accession>
<evidence type="ECO:0000313" key="2">
    <source>
        <dbReference type="EMBL" id="PQV64131.1"/>
    </source>
</evidence>
<dbReference type="Proteomes" id="UP000237684">
    <property type="component" value="Unassembled WGS sequence"/>
</dbReference>
<dbReference type="Pfam" id="PF06983">
    <property type="entry name" value="3-dmu-9_3-mt"/>
    <property type="match status" value="1"/>
</dbReference>
<sequence>MQKITPFLWFDHQAEEAMHFYCSIFPNSKAEAVKSYGEGAPVAAGNITSVTFELEGQPFIAFNGGPHMTFSPAISFFVDCQTQQEVDELWEKLSAGGEQLQCGWLRDKFGVTWQIIPTALGEMLQNPDKQKSQKVLEAMLQMHKIDLEKLRQAFDG</sequence>
<dbReference type="OrthoDB" id="5293819at2"/>
<dbReference type="InterPro" id="IPR028973">
    <property type="entry name" value="PhnB-like"/>
</dbReference>
<dbReference type="RefSeq" id="WP_105483596.1">
    <property type="nucleotide sequence ID" value="NZ_NIGF01000007.1"/>
</dbReference>
<dbReference type="PANTHER" id="PTHR33990">
    <property type="entry name" value="PROTEIN YJDN-RELATED"/>
    <property type="match status" value="1"/>
</dbReference>
<protein>
    <submittedName>
        <fullName evidence="2">Glyoxalase superfamily enzyme</fullName>
    </submittedName>
</protein>
<evidence type="ECO:0000313" key="3">
    <source>
        <dbReference type="Proteomes" id="UP000237684"/>
    </source>
</evidence>
<gene>
    <name evidence="2" type="ORF">B1R32_107157</name>
</gene>
<reference evidence="2 3" key="1">
    <citation type="journal article" date="2018" name="Syst. Appl. Microbiol.">
        <title>Abditibacterium utsteinense sp. nov., the first cultivated member of candidate phylum FBP, isolated from ice-free Antarctic soil samples.</title>
        <authorList>
            <person name="Tahon G."/>
            <person name="Tytgat B."/>
            <person name="Lebbe L."/>
            <person name="Carlier A."/>
            <person name="Willems A."/>
        </authorList>
    </citation>
    <scope>NUCLEOTIDE SEQUENCE [LARGE SCALE GENOMIC DNA]</scope>
    <source>
        <strain evidence="2 3">LMG 29911</strain>
    </source>
</reference>
<dbReference type="InterPro" id="IPR029068">
    <property type="entry name" value="Glyas_Bleomycin-R_OHBP_Dase"/>
</dbReference>
<proteinExistence type="predicted"/>
<dbReference type="AlphaFoldDB" id="A0A2S8STK6"/>
<keyword evidence="3" id="KW-1185">Reference proteome</keyword>
<dbReference type="Gene3D" id="3.10.180.10">
    <property type="entry name" value="2,3-Dihydroxybiphenyl 1,2-Dioxygenase, domain 1"/>
    <property type="match status" value="1"/>
</dbReference>
<dbReference type="CDD" id="cd06588">
    <property type="entry name" value="PhnB_like"/>
    <property type="match status" value="1"/>
</dbReference>